<gene>
    <name evidence="2" type="ORF">BS47DRAFT_1293507</name>
</gene>
<sequence>MLAQLLVSPTIKLTLNQTFAFLRPSPAPEHVPSADPMVTGVVTLTLPKRKCIKSLSVRLVKIYSLLFSNNESAGETTEAEVILASPNDDLPLEKGQHHFAFTIILPSSLAPSERSKLGRVFYRIVATAKGNGVVASDITTDQKIKIIVSPAADGETNDLNLWMEGFDPEIGPYAVSTVSQHLTVGGILNFDLTLAHPPATLAIHSVSAFICTTYGIQSIKTPTKPIDRITRRLRLFVVNHTSPPDSHFASAPSCITPGSETPIPFSLHSSRHLVLESSVWGLPSPIDAPSANSPLVTIPEGHSYRLTHLARVPSDDFIRPSTLLGTKTPINVAHQLVFEVLFESLSQDATSSSPKGKRNLKLTKSITISSCCCMLENLLVPIYSEVEAPVVKSDAAKAFEVQCVCATSKDELILQQRLAGVEFIRRYEDHPTKAEYRAN</sequence>
<dbReference type="OrthoDB" id="3345971at2759"/>
<dbReference type="AlphaFoldDB" id="A0A9P6B138"/>
<dbReference type="Pfam" id="PF00339">
    <property type="entry name" value="Arrestin_N"/>
    <property type="match status" value="1"/>
</dbReference>
<evidence type="ECO:0000313" key="3">
    <source>
        <dbReference type="Proteomes" id="UP000886523"/>
    </source>
</evidence>
<comment type="caution">
    <text evidence="2">The sequence shown here is derived from an EMBL/GenBank/DDBJ whole genome shotgun (WGS) entry which is preliminary data.</text>
</comment>
<keyword evidence="3" id="KW-1185">Reference proteome</keyword>
<dbReference type="Gene3D" id="2.60.40.640">
    <property type="match status" value="1"/>
</dbReference>
<reference evidence="2" key="1">
    <citation type="journal article" date="2020" name="Nat. Commun.">
        <title>Large-scale genome sequencing of mycorrhizal fungi provides insights into the early evolution of symbiotic traits.</title>
        <authorList>
            <person name="Miyauchi S."/>
            <person name="Kiss E."/>
            <person name="Kuo A."/>
            <person name="Drula E."/>
            <person name="Kohler A."/>
            <person name="Sanchez-Garcia M."/>
            <person name="Morin E."/>
            <person name="Andreopoulos B."/>
            <person name="Barry K.W."/>
            <person name="Bonito G."/>
            <person name="Buee M."/>
            <person name="Carver A."/>
            <person name="Chen C."/>
            <person name="Cichocki N."/>
            <person name="Clum A."/>
            <person name="Culley D."/>
            <person name="Crous P.W."/>
            <person name="Fauchery L."/>
            <person name="Girlanda M."/>
            <person name="Hayes R.D."/>
            <person name="Keri Z."/>
            <person name="LaButti K."/>
            <person name="Lipzen A."/>
            <person name="Lombard V."/>
            <person name="Magnuson J."/>
            <person name="Maillard F."/>
            <person name="Murat C."/>
            <person name="Nolan M."/>
            <person name="Ohm R.A."/>
            <person name="Pangilinan J."/>
            <person name="Pereira M.F."/>
            <person name="Perotto S."/>
            <person name="Peter M."/>
            <person name="Pfister S."/>
            <person name="Riley R."/>
            <person name="Sitrit Y."/>
            <person name="Stielow J.B."/>
            <person name="Szollosi G."/>
            <person name="Zifcakova L."/>
            <person name="Stursova M."/>
            <person name="Spatafora J.W."/>
            <person name="Tedersoo L."/>
            <person name="Vaario L.M."/>
            <person name="Yamada A."/>
            <person name="Yan M."/>
            <person name="Wang P."/>
            <person name="Xu J."/>
            <person name="Bruns T."/>
            <person name="Baldrian P."/>
            <person name="Vilgalys R."/>
            <person name="Dunand C."/>
            <person name="Henrissat B."/>
            <person name="Grigoriev I.V."/>
            <person name="Hibbett D."/>
            <person name="Nagy L.G."/>
            <person name="Martin F.M."/>
        </authorList>
    </citation>
    <scope>NUCLEOTIDE SEQUENCE</scope>
    <source>
        <strain evidence="2">UP504</strain>
    </source>
</reference>
<protein>
    <recommendedName>
        <fullName evidence="1">Arrestin-like N-terminal domain-containing protein</fullName>
    </recommendedName>
</protein>
<name>A0A9P6B138_9AGAM</name>
<proteinExistence type="predicted"/>
<dbReference type="InterPro" id="IPR011021">
    <property type="entry name" value="Arrestin-like_N"/>
</dbReference>
<dbReference type="InterPro" id="IPR014756">
    <property type="entry name" value="Ig_E-set"/>
</dbReference>
<dbReference type="Proteomes" id="UP000886523">
    <property type="component" value="Unassembled WGS sequence"/>
</dbReference>
<evidence type="ECO:0000259" key="1">
    <source>
        <dbReference type="Pfam" id="PF00339"/>
    </source>
</evidence>
<accession>A0A9P6B138</accession>
<dbReference type="SUPFAM" id="SSF81296">
    <property type="entry name" value="E set domains"/>
    <property type="match status" value="1"/>
</dbReference>
<evidence type="ECO:0000313" key="2">
    <source>
        <dbReference type="EMBL" id="KAF9515726.1"/>
    </source>
</evidence>
<dbReference type="EMBL" id="MU128947">
    <property type="protein sequence ID" value="KAF9515726.1"/>
    <property type="molecule type" value="Genomic_DNA"/>
</dbReference>
<organism evidence="2 3">
    <name type="scientific">Hydnum rufescens UP504</name>
    <dbReference type="NCBI Taxonomy" id="1448309"/>
    <lineage>
        <taxon>Eukaryota</taxon>
        <taxon>Fungi</taxon>
        <taxon>Dikarya</taxon>
        <taxon>Basidiomycota</taxon>
        <taxon>Agaricomycotina</taxon>
        <taxon>Agaricomycetes</taxon>
        <taxon>Cantharellales</taxon>
        <taxon>Hydnaceae</taxon>
        <taxon>Hydnum</taxon>
    </lineage>
</organism>
<dbReference type="InterPro" id="IPR014752">
    <property type="entry name" value="Arrestin-like_C"/>
</dbReference>
<feature type="domain" description="Arrestin-like N-terminal" evidence="1">
    <location>
        <begin position="86"/>
        <end position="138"/>
    </location>
</feature>